<evidence type="ECO:0000256" key="13">
    <source>
        <dbReference type="PIRSR" id="PIRSR606539-1"/>
    </source>
</evidence>
<evidence type="ECO:0000256" key="6">
    <source>
        <dbReference type="ARBA" id="ARBA00022741"/>
    </source>
</evidence>
<evidence type="ECO:0000259" key="18">
    <source>
        <dbReference type="Pfam" id="PF00122"/>
    </source>
</evidence>
<comment type="similarity">
    <text evidence="3 16">Belongs to the cation transport ATPase (P-type) (TC 3.A.3) family. Type IV subfamily.</text>
</comment>
<dbReference type="OMA" id="CYSPIAD"/>
<dbReference type="SUPFAM" id="SSF81653">
    <property type="entry name" value="Calcium ATPase, transduction domain A"/>
    <property type="match status" value="1"/>
</dbReference>
<evidence type="ECO:0000256" key="2">
    <source>
        <dbReference type="ARBA" id="ARBA00004308"/>
    </source>
</evidence>
<dbReference type="Proteomes" id="UP000006671">
    <property type="component" value="Unassembled WGS sequence"/>
</dbReference>
<dbReference type="SFLD" id="SFLDG00002">
    <property type="entry name" value="C1.7:_P-type_atpase_like"/>
    <property type="match status" value="1"/>
</dbReference>
<keyword evidence="5 15" id="KW-0479">Metal-binding</keyword>
<dbReference type="InterPro" id="IPR001757">
    <property type="entry name" value="P_typ_ATPase"/>
</dbReference>
<evidence type="ECO:0000256" key="17">
    <source>
        <dbReference type="SAM" id="MobiDB-lite"/>
    </source>
</evidence>
<evidence type="ECO:0000256" key="11">
    <source>
        <dbReference type="ARBA" id="ARBA00023136"/>
    </source>
</evidence>
<dbReference type="InterPro" id="IPR018303">
    <property type="entry name" value="ATPase_P-typ_P_site"/>
</dbReference>
<evidence type="ECO:0000256" key="10">
    <source>
        <dbReference type="ARBA" id="ARBA00022989"/>
    </source>
</evidence>
<dbReference type="InterPro" id="IPR036412">
    <property type="entry name" value="HAD-like_sf"/>
</dbReference>
<feature type="binding site" evidence="14">
    <location>
        <position position="728"/>
    </location>
    <ligand>
        <name>ATP</name>
        <dbReference type="ChEBI" id="CHEBI:30616"/>
    </ligand>
</feature>
<evidence type="ECO:0000313" key="21">
    <source>
        <dbReference type="EMBL" id="EFC37321.1"/>
    </source>
</evidence>
<evidence type="ECO:0000256" key="1">
    <source>
        <dbReference type="ARBA" id="ARBA00004141"/>
    </source>
</evidence>
<feature type="binding site" evidence="15">
    <location>
        <position position="981"/>
    </location>
    <ligand>
        <name>Mg(2+)</name>
        <dbReference type="ChEBI" id="CHEBI:18420"/>
    </ligand>
</feature>
<comment type="cofactor">
    <cofactor evidence="15">
        <name>Mg(2+)</name>
        <dbReference type="ChEBI" id="CHEBI:18420"/>
    </cofactor>
</comment>
<dbReference type="SFLD" id="SFLDS00003">
    <property type="entry name" value="Haloacid_Dehalogenase"/>
    <property type="match status" value="1"/>
</dbReference>
<dbReference type="PRINTS" id="PR00119">
    <property type="entry name" value="CATATPASE"/>
</dbReference>
<feature type="binding site" evidence="15">
    <location>
        <position position="585"/>
    </location>
    <ligand>
        <name>Mg(2+)</name>
        <dbReference type="ChEBI" id="CHEBI:18420"/>
    </ligand>
</feature>
<evidence type="ECO:0000256" key="9">
    <source>
        <dbReference type="ARBA" id="ARBA00022967"/>
    </source>
</evidence>
<dbReference type="KEGG" id="ngr:NAEGRDRAFT_53767"/>
<keyword evidence="7 14" id="KW-0067">ATP-binding</keyword>
<comment type="subcellular location">
    <subcellularLocation>
        <location evidence="2">Endomembrane system</location>
    </subcellularLocation>
    <subcellularLocation>
        <location evidence="1 16">Membrane</location>
        <topology evidence="1 16">Multi-pass membrane protein</topology>
    </subcellularLocation>
</comment>
<keyword evidence="6 14" id="KW-0547">Nucleotide-binding</keyword>
<feature type="binding site" evidence="14">
    <location>
        <position position="586"/>
    </location>
    <ligand>
        <name>ATP</name>
        <dbReference type="ChEBI" id="CHEBI:30616"/>
    </ligand>
</feature>
<dbReference type="GO" id="GO:0000287">
    <property type="term" value="F:magnesium ion binding"/>
    <property type="evidence" value="ECO:0007669"/>
    <property type="project" value="UniProtKB-UniRule"/>
</dbReference>
<keyword evidence="9 16" id="KW-1278">Translocase</keyword>
<dbReference type="FunFam" id="3.40.50.1000:FF:000014">
    <property type="entry name" value="Phospholipid-transporting ATPase"/>
    <property type="match status" value="1"/>
</dbReference>
<dbReference type="SFLD" id="SFLDF00027">
    <property type="entry name" value="p-type_atpase"/>
    <property type="match status" value="1"/>
</dbReference>
<feature type="compositionally biased region" description="Polar residues" evidence="17">
    <location>
        <begin position="14"/>
        <end position="29"/>
    </location>
</feature>
<feature type="transmembrane region" description="Helical" evidence="16">
    <location>
        <begin position="1219"/>
        <end position="1242"/>
    </location>
</feature>
<feature type="domain" description="P-type ATPase A" evidence="18">
    <location>
        <begin position="291"/>
        <end position="354"/>
    </location>
</feature>
<dbReference type="PANTHER" id="PTHR24092:SF218">
    <property type="entry name" value="PHOSPHOLIPID-TRANSPORTING ATPASE"/>
    <property type="match status" value="1"/>
</dbReference>
<dbReference type="GeneID" id="8857301"/>
<evidence type="ECO:0000256" key="3">
    <source>
        <dbReference type="ARBA" id="ARBA00008109"/>
    </source>
</evidence>
<dbReference type="NCBIfam" id="TIGR01494">
    <property type="entry name" value="ATPase_P-type"/>
    <property type="match status" value="1"/>
</dbReference>
<dbReference type="Gene3D" id="3.40.1110.10">
    <property type="entry name" value="Calcium-transporting ATPase, cytoplasmic domain N"/>
    <property type="match status" value="1"/>
</dbReference>
<accession>D2W0N6</accession>
<feature type="binding site" evidence="15">
    <location>
        <position position="985"/>
    </location>
    <ligand>
        <name>Mg(2+)</name>
        <dbReference type="ChEBI" id="CHEBI:18420"/>
    </ligand>
</feature>
<dbReference type="InterPro" id="IPR008250">
    <property type="entry name" value="ATPase_P-typ_transduc_dom_A_sf"/>
</dbReference>
<dbReference type="SUPFAM" id="SSF56784">
    <property type="entry name" value="HAD-like"/>
    <property type="match status" value="1"/>
</dbReference>
<evidence type="ECO:0000256" key="16">
    <source>
        <dbReference type="RuleBase" id="RU362033"/>
    </source>
</evidence>
<dbReference type="InterPro" id="IPR006539">
    <property type="entry name" value="P-type_ATPase_IV"/>
</dbReference>
<feature type="binding site" evidence="15">
    <location>
        <position position="587"/>
    </location>
    <ligand>
        <name>Mg(2+)</name>
        <dbReference type="ChEBI" id="CHEBI:18420"/>
    </ligand>
</feature>
<dbReference type="EMBL" id="GG738919">
    <property type="protein sequence ID" value="EFC37321.1"/>
    <property type="molecule type" value="Genomic_DNA"/>
</dbReference>
<organism evidence="22">
    <name type="scientific">Naegleria gruberi</name>
    <name type="common">Amoeba</name>
    <dbReference type="NCBI Taxonomy" id="5762"/>
    <lineage>
        <taxon>Eukaryota</taxon>
        <taxon>Discoba</taxon>
        <taxon>Heterolobosea</taxon>
        <taxon>Tetramitia</taxon>
        <taxon>Eutetramitia</taxon>
        <taxon>Vahlkampfiidae</taxon>
        <taxon>Naegleria</taxon>
    </lineage>
</organism>
<dbReference type="GO" id="GO:0045332">
    <property type="term" value="P:phospholipid translocation"/>
    <property type="evidence" value="ECO:0007669"/>
    <property type="project" value="TreeGrafter"/>
</dbReference>
<evidence type="ECO:0000313" key="22">
    <source>
        <dbReference type="Proteomes" id="UP000006671"/>
    </source>
</evidence>
<dbReference type="EC" id="7.6.2.1" evidence="16"/>
<comment type="catalytic activity">
    <reaction evidence="12 16">
        <text>ATP + H2O + phospholipidSide 1 = ADP + phosphate + phospholipidSide 2.</text>
        <dbReference type="EC" id="7.6.2.1"/>
    </reaction>
</comment>
<keyword evidence="10 16" id="KW-1133">Transmembrane helix</keyword>
<dbReference type="PROSITE" id="PS00154">
    <property type="entry name" value="ATPASE_E1_E2"/>
    <property type="match status" value="1"/>
</dbReference>
<reference evidence="21 22" key="1">
    <citation type="journal article" date="2010" name="Cell">
        <title>The genome of Naegleria gruberi illuminates early eukaryotic versatility.</title>
        <authorList>
            <person name="Fritz-Laylin L.K."/>
            <person name="Prochnik S.E."/>
            <person name="Ginger M.L."/>
            <person name="Dacks J.B."/>
            <person name="Carpenter M.L."/>
            <person name="Field M.C."/>
            <person name="Kuo A."/>
            <person name="Paredez A."/>
            <person name="Chapman J."/>
            <person name="Pham J."/>
            <person name="Shu S."/>
            <person name="Neupane R."/>
            <person name="Cipriano M."/>
            <person name="Mancuso J."/>
            <person name="Tu H."/>
            <person name="Salamov A."/>
            <person name="Lindquist E."/>
            <person name="Shapiro H."/>
            <person name="Lucas S."/>
            <person name="Grigoriev I.V."/>
            <person name="Cande W.Z."/>
            <person name="Fulton C."/>
            <person name="Rokhsar D.S."/>
            <person name="Dawson S.C."/>
        </authorList>
    </citation>
    <scope>NUCLEOTIDE SEQUENCE [LARGE SCALE GENOMIC DNA]</scope>
    <source>
        <strain evidence="21 22">NEG-M</strain>
    </source>
</reference>
<dbReference type="STRING" id="5762.D2W0N6"/>
<feature type="binding site" evidence="14">
    <location>
        <position position="585"/>
    </location>
    <ligand>
        <name>ATP</name>
        <dbReference type="ChEBI" id="CHEBI:30616"/>
    </ligand>
</feature>
<feature type="transmembrane region" description="Helical" evidence="16">
    <location>
        <begin position="1156"/>
        <end position="1177"/>
    </location>
</feature>
<feature type="active site" description="4-aspartylphosphate intermediate" evidence="13">
    <location>
        <position position="585"/>
    </location>
</feature>
<dbReference type="InterPro" id="IPR059000">
    <property type="entry name" value="ATPase_P-type_domA"/>
</dbReference>
<dbReference type="Pfam" id="PF13246">
    <property type="entry name" value="Cation_ATPase"/>
    <property type="match status" value="1"/>
</dbReference>
<feature type="binding site" evidence="14">
    <location>
        <position position="864"/>
    </location>
    <ligand>
        <name>ATP</name>
        <dbReference type="ChEBI" id="CHEBI:30616"/>
    </ligand>
</feature>
<dbReference type="VEuPathDB" id="AmoebaDB:NAEGRDRAFT_53767"/>
<dbReference type="InterPro" id="IPR023214">
    <property type="entry name" value="HAD_sf"/>
</dbReference>
<dbReference type="NCBIfam" id="TIGR01652">
    <property type="entry name" value="ATPase-Plipid"/>
    <property type="match status" value="1"/>
</dbReference>
<dbReference type="SUPFAM" id="SSF81665">
    <property type="entry name" value="Calcium ATPase, transmembrane domain M"/>
    <property type="match status" value="1"/>
</dbReference>
<dbReference type="Gene3D" id="2.70.150.10">
    <property type="entry name" value="Calcium-transporting ATPase, cytoplasmic transduction domain A"/>
    <property type="match status" value="1"/>
</dbReference>
<dbReference type="Pfam" id="PF00122">
    <property type="entry name" value="E1-E2_ATPase"/>
    <property type="match status" value="1"/>
</dbReference>
<feature type="binding site" evidence="14">
    <location>
        <position position="751"/>
    </location>
    <ligand>
        <name>ATP</name>
        <dbReference type="ChEBI" id="CHEBI:30616"/>
    </ligand>
</feature>
<dbReference type="InParanoid" id="D2W0N6"/>
<gene>
    <name evidence="21" type="ORF">NAEGRDRAFT_53767</name>
</gene>
<feature type="binding site" evidence="14">
    <location>
        <position position="784"/>
    </location>
    <ligand>
        <name>ATP</name>
        <dbReference type="ChEBI" id="CHEBI:30616"/>
    </ligand>
</feature>
<dbReference type="GO" id="GO:0140326">
    <property type="term" value="F:ATPase-coupled intramembrane lipid transporter activity"/>
    <property type="evidence" value="ECO:0007669"/>
    <property type="project" value="UniProtKB-EC"/>
</dbReference>
<evidence type="ECO:0000259" key="19">
    <source>
        <dbReference type="Pfam" id="PF16209"/>
    </source>
</evidence>
<feature type="binding site" evidence="14">
    <location>
        <position position="985"/>
    </location>
    <ligand>
        <name>ATP</name>
        <dbReference type="ChEBI" id="CHEBI:30616"/>
    </ligand>
</feature>
<evidence type="ECO:0000256" key="5">
    <source>
        <dbReference type="ARBA" id="ARBA00022723"/>
    </source>
</evidence>
<evidence type="ECO:0000256" key="7">
    <source>
        <dbReference type="ARBA" id="ARBA00022840"/>
    </source>
</evidence>
<dbReference type="Pfam" id="PF16212">
    <property type="entry name" value="PhoLip_ATPase_C"/>
    <property type="match status" value="1"/>
</dbReference>
<feature type="domain" description="P-type ATPase N-terminal" evidence="19">
    <location>
        <begin position="193"/>
        <end position="257"/>
    </location>
</feature>
<feature type="region of interest" description="Disordered" evidence="17">
    <location>
        <begin position="1"/>
        <end position="41"/>
    </location>
</feature>
<dbReference type="InterPro" id="IPR023298">
    <property type="entry name" value="ATPase_P-typ_TM_dom_sf"/>
</dbReference>
<evidence type="ECO:0000259" key="20">
    <source>
        <dbReference type="Pfam" id="PF16212"/>
    </source>
</evidence>
<dbReference type="OrthoDB" id="377733at2759"/>
<feature type="transmembrane region" description="Helical" evidence="16">
    <location>
        <begin position="1122"/>
        <end position="1144"/>
    </location>
</feature>
<dbReference type="GO" id="GO:0005886">
    <property type="term" value="C:plasma membrane"/>
    <property type="evidence" value="ECO:0007669"/>
    <property type="project" value="TreeGrafter"/>
</dbReference>
<feature type="binding site" evidence="14">
    <location>
        <position position="866"/>
    </location>
    <ligand>
        <name>ATP</name>
        <dbReference type="ChEBI" id="CHEBI:30616"/>
    </ligand>
</feature>
<feature type="transmembrane region" description="Helical" evidence="16">
    <location>
        <begin position="1184"/>
        <end position="1207"/>
    </location>
</feature>
<dbReference type="InterPro" id="IPR044492">
    <property type="entry name" value="P_typ_ATPase_HD_dom"/>
</dbReference>
<evidence type="ECO:0000256" key="4">
    <source>
        <dbReference type="ARBA" id="ARBA00022692"/>
    </source>
</evidence>
<feature type="domain" description="P-type ATPase C-terminal" evidence="20">
    <location>
        <begin position="1008"/>
        <end position="1257"/>
    </location>
</feature>
<dbReference type="SUPFAM" id="SSF81660">
    <property type="entry name" value="Metal cation-transporting ATPase, ATP-binding domain N"/>
    <property type="match status" value="1"/>
</dbReference>
<evidence type="ECO:0000256" key="8">
    <source>
        <dbReference type="ARBA" id="ARBA00022842"/>
    </source>
</evidence>
<feature type="binding site" evidence="14">
    <location>
        <position position="687"/>
    </location>
    <ligand>
        <name>ATP</name>
        <dbReference type="ChEBI" id="CHEBI:30616"/>
    </ligand>
</feature>
<evidence type="ECO:0000256" key="15">
    <source>
        <dbReference type="PIRSR" id="PIRSR606539-3"/>
    </source>
</evidence>
<comment type="caution">
    <text evidence="16">Lacks conserved residue(s) required for the propagation of feature annotation.</text>
</comment>
<keyword evidence="22" id="KW-1185">Reference proteome</keyword>
<feature type="binding site" evidence="14">
    <location>
        <position position="955"/>
    </location>
    <ligand>
        <name>ATP</name>
        <dbReference type="ChEBI" id="CHEBI:30616"/>
    </ligand>
</feature>
<feature type="binding site" evidence="14">
    <location>
        <position position="984"/>
    </location>
    <ligand>
        <name>ATP</name>
        <dbReference type="ChEBI" id="CHEBI:30616"/>
    </ligand>
</feature>
<proteinExistence type="inferred from homology"/>
<evidence type="ECO:0000256" key="12">
    <source>
        <dbReference type="ARBA" id="ARBA00034036"/>
    </source>
</evidence>
<dbReference type="GO" id="GO:0016887">
    <property type="term" value="F:ATP hydrolysis activity"/>
    <property type="evidence" value="ECO:0007669"/>
    <property type="project" value="InterPro"/>
</dbReference>
<dbReference type="GO" id="GO:0005524">
    <property type="term" value="F:ATP binding"/>
    <property type="evidence" value="ECO:0007669"/>
    <property type="project" value="UniProtKB-UniRule"/>
</dbReference>
<sequence>MSSHLSDGHDHYNSDCNQPLESHQQNQQQLDDDSKQDNNLQKTTIPTTTTTVLDHHSLSENHIALLNNHHSHHHHIIQEESLYIDGEQFDDGDDYVVKQGDRQLVESAPSSVEEIHGGVQEESISLLSKMYWKVKDKIVDLMCYVIKKKPLGDDFELEEKEQELKEETQQEVEPVEKSNFASEDETERKFEKIYINNREENRKCRKPFPKNSVTTTKYSILTFIPKNLFEQFRKAINVYLLLTVIAVLIPDLSPMFPPAAVLPITIIVLVQMAKDGFEDFQRYRQDRKANNEKCRVIRDGILQEIQVKNIEIGDVVSIKKDEVFPADLLCIHSSREDELCYIETANLDGETNLKSRRPIKGSSKVFHHDVAENNIGDFAQLKGKVQVEMANNNLDVFEGMLKMQTQVMGYGELISINEPLTMENLLLRGCTLRNTQHIFGIAIYLGKHTKIFMNTKENKVKRNELWVTLNKILVFLVLFQQVLCAIVAGLQGNFHDTFESGAFYLAPLDDSPASFVSVMSTWVTTFILLNYIVNETIIIGFEAVKTFQSWDIQSDAEMRFGDIKTQVRTANLNQALSSLDFIFSDKTGTLTQNEMKYSDSWTDGMYYSEKSNPGSMKEKLVQYHQFGKIDIENQPHHHQQTSVHGAEHHASCIREFLTCLTLNNSVMPEKDLQNPERINYNGPSSDEIALLEAATNNGFKLIQRTNEGLVIDEMGETRFYEIIATFPFTSDRKRMTVLVKTQEGRYIAYVKGADNVMLKRCRARKEYVHELKSALLNFSVQGLRTLVIGRRELSMSEFETWFDGYNKASMSSKNRGKMIAQSASDLEIDLELVGCTAIEDKLQDDVAKSIDYLSRAGLKIWVLTGDKTETAINIAYSTNVLVKDKTIEIRIRDANTHQQAKKKLKEALEFLQNNSNKGFEFGLIIDSKSLEFILDKYEKRFIELARYVHCAVCCRLKPLQKSSIVKLIESKLHKKALSIGDGVNDVAMIQAASIGVGIQGKEGSQASRSSDFSIPRFKNLVRLLAVHGRNCSVRNADFLHLSFYKNFILLLPQFFNIFYCGYSGTLIFDSWELIVYIGIYFFFQPIAFGSCEKDLPEEVILEHPELYDSLKKSGNLFNLRTLIMWGIAAIYHALVIFFGIILSVDGDFMENGPTDLYHFGKIIMTCMVCVVTLIYILEIKTLTVPVLILMPLGFLFYFAFNACYSPIADELGDPESLYIYYETFVSVQATLTTILVVVVAILPNIIWKAAKITFFPSESQRLLLEYLEKKEHQTQEEANKGKQPNSK</sequence>
<dbReference type="InterPro" id="IPR032630">
    <property type="entry name" value="P_typ_ATPase_c"/>
</dbReference>
<feature type="region of interest" description="Disordered" evidence="17">
    <location>
        <begin position="159"/>
        <end position="184"/>
    </location>
</feature>
<dbReference type="PANTHER" id="PTHR24092">
    <property type="entry name" value="PROBABLE PHOSPHOLIPID-TRANSPORTING ATPASE"/>
    <property type="match status" value="1"/>
</dbReference>
<dbReference type="RefSeq" id="XP_002670065.1">
    <property type="nucleotide sequence ID" value="XM_002670019.1"/>
</dbReference>
<dbReference type="InterPro" id="IPR032631">
    <property type="entry name" value="P-type_ATPase_N"/>
</dbReference>
<keyword evidence="8 15" id="KW-0460">Magnesium</keyword>
<protein>
    <recommendedName>
        <fullName evidence="16">Phospholipid-transporting ATPase</fullName>
        <ecNumber evidence="16">7.6.2.1</ecNumber>
    </recommendedName>
</protein>
<keyword evidence="4 16" id="KW-0812">Transmembrane</keyword>
<dbReference type="Pfam" id="PF16209">
    <property type="entry name" value="PhoLip_ATPase_N"/>
    <property type="match status" value="1"/>
</dbReference>
<name>D2W0N6_NAEGR</name>
<feature type="compositionally biased region" description="Basic and acidic residues" evidence="17">
    <location>
        <begin position="1"/>
        <end position="13"/>
    </location>
</feature>
<feature type="binding site" evidence="14">
    <location>
        <position position="961"/>
    </location>
    <ligand>
        <name>ATP</name>
        <dbReference type="ChEBI" id="CHEBI:30616"/>
    </ligand>
</feature>
<evidence type="ECO:0000256" key="14">
    <source>
        <dbReference type="PIRSR" id="PIRSR606539-2"/>
    </source>
</evidence>
<feature type="binding site" evidence="14">
    <location>
        <position position="865"/>
    </location>
    <ligand>
        <name>ATP</name>
        <dbReference type="ChEBI" id="CHEBI:30616"/>
    </ligand>
</feature>
<keyword evidence="11 16" id="KW-0472">Membrane</keyword>
<dbReference type="eggNOG" id="KOG0206">
    <property type="taxonomic scope" value="Eukaryota"/>
</dbReference>
<dbReference type="Gene3D" id="3.40.50.1000">
    <property type="entry name" value="HAD superfamily/HAD-like"/>
    <property type="match status" value="1"/>
</dbReference>
<feature type="binding site" evidence="14">
    <location>
        <position position="587"/>
    </location>
    <ligand>
        <name>ATP</name>
        <dbReference type="ChEBI" id="CHEBI:30616"/>
    </ligand>
</feature>
<dbReference type="InterPro" id="IPR023299">
    <property type="entry name" value="ATPase_P-typ_cyto_dom_N"/>
</dbReference>